<feature type="chain" id="PRO_5026029114" evidence="1">
    <location>
        <begin position="20"/>
        <end position="97"/>
    </location>
</feature>
<sequence length="97" mass="10523">MAWPLPCLQSTLLRRLVGCRSCCGLVPWGHQQFSSGSSDSHPRLEPPHVLNAGGASVYGVFGHELHEVAPQRQSRLVAVQVQVAPLLRGSWGTRSGR</sequence>
<proteinExistence type="predicted"/>
<organism evidence="2 3">
    <name type="scientific">Phytophthora fragariae</name>
    <dbReference type="NCBI Taxonomy" id="53985"/>
    <lineage>
        <taxon>Eukaryota</taxon>
        <taxon>Sar</taxon>
        <taxon>Stramenopiles</taxon>
        <taxon>Oomycota</taxon>
        <taxon>Peronosporomycetes</taxon>
        <taxon>Peronosporales</taxon>
        <taxon>Peronosporaceae</taxon>
        <taxon>Phytophthora</taxon>
    </lineage>
</organism>
<evidence type="ECO:0000256" key="1">
    <source>
        <dbReference type="SAM" id="SignalP"/>
    </source>
</evidence>
<evidence type="ECO:0000313" key="3">
    <source>
        <dbReference type="Proteomes" id="UP000488956"/>
    </source>
</evidence>
<accession>A0A6G0K2L2</accession>
<evidence type="ECO:0000313" key="2">
    <source>
        <dbReference type="EMBL" id="KAE9074270.1"/>
    </source>
</evidence>
<gene>
    <name evidence="2" type="ORF">PF010_g24742</name>
</gene>
<keyword evidence="1" id="KW-0732">Signal</keyword>
<protein>
    <submittedName>
        <fullName evidence="2">Uncharacterized protein</fullName>
    </submittedName>
</protein>
<dbReference type="AlphaFoldDB" id="A0A6G0K2L2"/>
<dbReference type="EMBL" id="QXFX01002719">
    <property type="protein sequence ID" value="KAE9074270.1"/>
    <property type="molecule type" value="Genomic_DNA"/>
</dbReference>
<reference evidence="2 3" key="1">
    <citation type="submission" date="2018-09" db="EMBL/GenBank/DDBJ databases">
        <title>Genomic investigation of the strawberry pathogen Phytophthora fragariae indicates pathogenicity is determined by transcriptional variation in three key races.</title>
        <authorList>
            <person name="Adams T.M."/>
            <person name="Armitage A.D."/>
            <person name="Sobczyk M.K."/>
            <person name="Bates H.J."/>
            <person name="Dunwell J.M."/>
            <person name="Nellist C.F."/>
            <person name="Harrison R.J."/>
        </authorList>
    </citation>
    <scope>NUCLEOTIDE SEQUENCE [LARGE SCALE GENOMIC DNA]</scope>
    <source>
        <strain evidence="2 3">ONT-3</strain>
    </source>
</reference>
<comment type="caution">
    <text evidence="2">The sequence shown here is derived from an EMBL/GenBank/DDBJ whole genome shotgun (WGS) entry which is preliminary data.</text>
</comment>
<dbReference type="Proteomes" id="UP000488956">
    <property type="component" value="Unassembled WGS sequence"/>
</dbReference>
<name>A0A6G0K2L2_9STRA</name>
<feature type="signal peptide" evidence="1">
    <location>
        <begin position="1"/>
        <end position="19"/>
    </location>
</feature>